<dbReference type="STRING" id="686796.SAMN04488104_10382"/>
<dbReference type="InterPro" id="IPR029058">
    <property type="entry name" value="AB_hydrolase_fold"/>
</dbReference>
<dbReference type="SUPFAM" id="SSF53474">
    <property type="entry name" value="alpha/beta-Hydrolases"/>
    <property type="match status" value="1"/>
</dbReference>
<accession>A0A1G6VSY6</accession>
<feature type="domain" description="Phospholipase/carboxylesterase/thioesterase" evidence="3">
    <location>
        <begin position="11"/>
        <end position="201"/>
    </location>
</feature>
<dbReference type="InterPro" id="IPR050565">
    <property type="entry name" value="LYPA1-2/EST-like"/>
</dbReference>
<keyword evidence="5" id="KW-1185">Reference proteome</keyword>
<evidence type="ECO:0000313" key="4">
    <source>
        <dbReference type="EMBL" id="SDD56688.1"/>
    </source>
</evidence>
<dbReference type="EMBL" id="FNAC01000038">
    <property type="protein sequence ID" value="SDD56688.1"/>
    <property type="molecule type" value="Genomic_DNA"/>
</dbReference>
<evidence type="ECO:0000256" key="1">
    <source>
        <dbReference type="ARBA" id="ARBA00006499"/>
    </source>
</evidence>
<dbReference type="Gene3D" id="3.40.50.1820">
    <property type="entry name" value="alpha/beta hydrolase"/>
    <property type="match status" value="1"/>
</dbReference>
<dbReference type="PANTHER" id="PTHR10655:SF17">
    <property type="entry name" value="LYSOPHOSPHOLIPASE-LIKE PROTEIN 1"/>
    <property type="match status" value="1"/>
</dbReference>
<organism evidence="4 5">
    <name type="scientific">Algoriphagus faecimaris</name>
    <dbReference type="NCBI Taxonomy" id="686796"/>
    <lineage>
        <taxon>Bacteria</taxon>
        <taxon>Pseudomonadati</taxon>
        <taxon>Bacteroidota</taxon>
        <taxon>Cytophagia</taxon>
        <taxon>Cytophagales</taxon>
        <taxon>Cyclobacteriaceae</taxon>
        <taxon>Algoriphagus</taxon>
    </lineage>
</organism>
<gene>
    <name evidence="4" type="ORF">SAMN04488104_10382</name>
</gene>
<dbReference type="RefSeq" id="WP_087940694.1">
    <property type="nucleotide sequence ID" value="NZ_FNAC01000038.1"/>
</dbReference>
<dbReference type="GO" id="GO:0008474">
    <property type="term" value="F:palmitoyl-(protein) hydrolase activity"/>
    <property type="evidence" value="ECO:0007669"/>
    <property type="project" value="TreeGrafter"/>
</dbReference>
<name>A0A1G6VSY6_9BACT</name>
<dbReference type="InterPro" id="IPR003140">
    <property type="entry name" value="PLipase/COase/thioEstase"/>
</dbReference>
<dbReference type="GO" id="GO:0052689">
    <property type="term" value="F:carboxylic ester hydrolase activity"/>
    <property type="evidence" value="ECO:0007669"/>
    <property type="project" value="TreeGrafter"/>
</dbReference>
<dbReference type="Proteomes" id="UP000199060">
    <property type="component" value="Unassembled WGS sequence"/>
</dbReference>
<comment type="similarity">
    <text evidence="1">Belongs to the AB hydrolase superfamily. AB hydrolase 2 family.</text>
</comment>
<sequence length="203" mass="22270">MNNIIEAGVPLSEAKKAAILLHGRGATAQSILSLKEYLNLEGFALVAPQADGNTWYPYSFMAPDQSNVKALQNSLSVVQEAFDLIIQNGIAASQVYFIGFSQGACLSLDFAARNAQKFGGIIAFTGGLIGDKLKEEVYSGDFQSTPIFIGSSERDFHVPAARIQESATLLKRMNAEVKVQLFDDGEHTIRQEEVEWVNKHIFR</sequence>
<evidence type="ECO:0000259" key="3">
    <source>
        <dbReference type="Pfam" id="PF02230"/>
    </source>
</evidence>
<dbReference type="OrthoDB" id="9801763at2"/>
<evidence type="ECO:0000313" key="5">
    <source>
        <dbReference type="Proteomes" id="UP000199060"/>
    </source>
</evidence>
<keyword evidence="2" id="KW-0378">Hydrolase</keyword>
<proteinExistence type="inferred from homology"/>
<protein>
    <submittedName>
        <fullName evidence="4">Phospholipase/carboxylesterase</fullName>
    </submittedName>
</protein>
<reference evidence="5" key="1">
    <citation type="submission" date="2016-10" db="EMBL/GenBank/DDBJ databases">
        <authorList>
            <person name="Varghese N."/>
            <person name="Submissions S."/>
        </authorList>
    </citation>
    <scope>NUCLEOTIDE SEQUENCE [LARGE SCALE GENOMIC DNA]</scope>
    <source>
        <strain evidence="5">DSM 23095</strain>
    </source>
</reference>
<dbReference type="AlphaFoldDB" id="A0A1G6VSY6"/>
<dbReference type="PANTHER" id="PTHR10655">
    <property type="entry name" value="LYSOPHOSPHOLIPASE-RELATED"/>
    <property type="match status" value="1"/>
</dbReference>
<dbReference type="Pfam" id="PF02230">
    <property type="entry name" value="Abhydrolase_2"/>
    <property type="match status" value="1"/>
</dbReference>
<dbReference type="GO" id="GO:0005737">
    <property type="term" value="C:cytoplasm"/>
    <property type="evidence" value="ECO:0007669"/>
    <property type="project" value="TreeGrafter"/>
</dbReference>
<evidence type="ECO:0000256" key="2">
    <source>
        <dbReference type="ARBA" id="ARBA00022801"/>
    </source>
</evidence>